<feature type="transmembrane region" description="Helical" evidence="7">
    <location>
        <begin position="179"/>
        <end position="200"/>
    </location>
</feature>
<proteinExistence type="inferred from homology"/>
<dbReference type="GO" id="GO:0008922">
    <property type="term" value="F:long-chain fatty acid [acyl-carrier-protein] ligase activity"/>
    <property type="evidence" value="ECO:0007669"/>
    <property type="project" value="UniProtKB-EC"/>
</dbReference>
<sequence length="1157" mass="129820">MIFMSSTTTSLLSKRRFLTIFICQFLSAFSDNFVRTAFTTLVTYYITEISEISRSILITLSMALFVLPFCIFSASGGKLADKFRKSRLIVWLKAINIIVALIAVVGFLTGSYFILLFSIFLTGVEAALFGPVKYSILPEGLKKSELILGNGLIEAATFVAILFGVTFGGLFVSHDSFDVYLICFIILATAIISYVFALFIPNSTVSDPSIKLSANLILETKECITFTRKHRRAFLAILGISWFWLIGSVLISQMSNLTKEVFGGDESVFTLLLAAFSFGTGVGSMLCNKLLKEEITTKYVPTSMMVMSFFFLDLWWTSTIFEKKDYLGGIHYFLSNVDGIRAFIDIFMISVSGGIYIVPLYALLQLEIKKEFRSRAIAASNIMSSFFMVVASSITMALIAIGLSEPQLLFILAVANFFTASYICQILPDTVIKNFFQMALKLIYRVEIEGMENYHKAGKRVLIIANHASFIDPILIGALLPDRLIFAIDTYIARKWWLKPFLTFLRAFPVDPSNPMATKTLIDKLKSNTPVVIFPEGRITVTGSLMKIYEGPGMIADKADAVLLPIRLDGPQYSVFSRMHGKLRLKLFPKIRMHILKPQKLSAAHDLMGRDRRHEIGNRLYDIMTEMMFSGAKNTQTLFESFVHAKEQFGGNTTIIQDSNKNSLTYNKICAGSFVLGKRIAAKTNYKDYVGFLLPNAAGTVVAFFATILYGRVPAMLNFSTGLKNLISSCKTAKIKIIYTSRVFIEKASLEHMIDEINQHDIEIVYLEDLRKEIKFYHKVKGILKALFPLYYYQHYFTKKKYKKLPHANDPAVVLFTSGSEGLPKGVVLSHSNIIANLKQLSSRIDFTSSDKLFSALPVFHSFGLTAGMILPLLYGISTYFYPSPLHYRIIPEMVYGVNATFFFATDTFLAGYAKYAHPYDFFSIRYVFAGAEKLKEETRKIWQEKFGIRVLEGYGTTETAPAISVNSPMHYKPGTVGRILPNINYKLEPVEGINKGGKLIVNGPNVMLGYLRPEKPGVIQKPAHVTQDEIYEGWYDTGDIVSVDEDKYVTILGRAKRFAKIGGEMVSLAAVEETVAKLWPENLHGTLSIDDPKKGESIILFTDKEGAAKEDIIRFLNKEGYSELYIPKSVIYIEEMPLLGAGKIDYMSLKEKLKSI</sequence>
<dbReference type="InterPro" id="IPR036259">
    <property type="entry name" value="MFS_trans_sf"/>
</dbReference>
<dbReference type="EC" id="2.3.1.40" evidence="9"/>
<feature type="domain" description="Major facilitator superfamily (MFS) profile" evidence="8">
    <location>
        <begin position="1"/>
        <end position="205"/>
    </location>
</feature>
<feature type="transmembrane region" description="Helical" evidence="7">
    <location>
        <begin position="234"/>
        <end position="255"/>
    </location>
</feature>
<keyword evidence="3 9" id="KW-0436">Ligase</keyword>
<dbReference type="InterPro" id="IPR042099">
    <property type="entry name" value="ANL_N_sf"/>
</dbReference>
<evidence type="ECO:0000313" key="10">
    <source>
        <dbReference type="Proteomes" id="UP000031258"/>
    </source>
</evidence>
<dbReference type="GO" id="GO:0006631">
    <property type="term" value="P:fatty acid metabolic process"/>
    <property type="evidence" value="ECO:0007669"/>
    <property type="project" value="TreeGrafter"/>
</dbReference>
<feature type="transmembrane region" description="Helical" evidence="7">
    <location>
        <begin position="376"/>
        <end position="402"/>
    </location>
</feature>
<keyword evidence="6 7" id="KW-0472">Membrane</keyword>
<feature type="transmembrane region" description="Helical" evidence="7">
    <location>
        <begin position="894"/>
        <end position="914"/>
    </location>
</feature>
<dbReference type="CDD" id="cd06173">
    <property type="entry name" value="MFS_MefA_like"/>
    <property type="match status" value="1"/>
</dbReference>
<dbReference type="Proteomes" id="UP000031258">
    <property type="component" value="Unassembled WGS sequence"/>
</dbReference>
<evidence type="ECO:0000256" key="6">
    <source>
        <dbReference type="ARBA" id="ARBA00023136"/>
    </source>
</evidence>
<dbReference type="PROSITE" id="PS00455">
    <property type="entry name" value="AMP_BINDING"/>
    <property type="match status" value="1"/>
</dbReference>
<reference evidence="9 10" key="1">
    <citation type="submission" date="2014-11" db="EMBL/GenBank/DDBJ databases">
        <title>A Rickettsiales Symbiont of Amoebae With Ancient Features.</title>
        <authorList>
            <person name="Schulz F."/>
            <person name="Martijn J."/>
            <person name="Wascher F."/>
            <person name="Kostanjsek R."/>
            <person name="Ettema T.J."/>
            <person name="Horn M."/>
        </authorList>
    </citation>
    <scope>NUCLEOTIDE SEQUENCE [LARGE SCALE GENOMIC DNA]</scope>
    <source>
        <strain evidence="9 10">UWC36</strain>
    </source>
</reference>
<comment type="similarity">
    <text evidence="2">Belongs to the ATP-dependent AMP-binding enzyme family.</text>
</comment>
<feature type="transmembrane region" description="Helical" evidence="7">
    <location>
        <begin position="52"/>
        <end position="76"/>
    </location>
</feature>
<evidence type="ECO:0000259" key="8">
    <source>
        <dbReference type="PROSITE" id="PS50850"/>
    </source>
</evidence>
<dbReference type="InterPro" id="IPR045851">
    <property type="entry name" value="AMP-bd_C_sf"/>
</dbReference>
<dbReference type="PANTHER" id="PTHR43201">
    <property type="entry name" value="ACYL-COA SYNTHETASE"/>
    <property type="match status" value="1"/>
</dbReference>
<evidence type="ECO:0000313" key="9">
    <source>
        <dbReference type="EMBL" id="KIE05999.1"/>
    </source>
</evidence>
<dbReference type="GO" id="GO:0008779">
    <property type="term" value="F:acyl-[acyl-carrier-protein]-phospholipid O-acyltransferase activity"/>
    <property type="evidence" value="ECO:0007669"/>
    <property type="project" value="UniProtKB-EC"/>
</dbReference>
<comment type="caution">
    <text evidence="9">The sequence shown here is derived from an EMBL/GenBank/DDBJ whole genome shotgun (WGS) entry which is preliminary data.</text>
</comment>
<dbReference type="InterPro" id="IPR020845">
    <property type="entry name" value="AMP-binding_CS"/>
</dbReference>
<feature type="transmembrane region" description="Helical" evidence="7">
    <location>
        <begin position="114"/>
        <end position="134"/>
    </location>
</feature>
<evidence type="ECO:0000256" key="2">
    <source>
        <dbReference type="ARBA" id="ARBA00006432"/>
    </source>
</evidence>
<dbReference type="STRING" id="86105.NF27_CG01790"/>
<feature type="transmembrane region" description="Helical" evidence="7">
    <location>
        <begin position="299"/>
        <end position="317"/>
    </location>
</feature>
<keyword evidence="9" id="KW-0012">Acyltransferase</keyword>
<dbReference type="InterPro" id="IPR002123">
    <property type="entry name" value="Plipid/glycerol_acylTrfase"/>
</dbReference>
<dbReference type="InterPro" id="IPR000873">
    <property type="entry name" value="AMP-dep_synth/lig_dom"/>
</dbReference>
<keyword evidence="10" id="KW-1185">Reference proteome</keyword>
<feature type="transmembrane region" description="Helical" evidence="7">
    <location>
        <begin position="342"/>
        <end position="364"/>
    </location>
</feature>
<protein>
    <submittedName>
        <fullName evidence="9">Bifunctional protein aas</fullName>
        <ecNumber evidence="9">2.3.1.40</ecNumber>
        <ecNumber evidence="9">6.2.1.20</ecNumber>
    </submittedName>
</protein>
<dbReference type="SUPFAM" id="SSF69593">
    <property type="entry name" value="Glycerol-3-phosphate (1)-acyltransferase"/>
    <property type="match status" value="1"/>
</dbReference>
<dbReference type="EMBL" id="JSWE01000058">
    <property type="protein sequence ID" value="KIE05999.1"/>
    <property type="molecule type" value="Genomic_DNA"/>
</dbReference>
<organism evidence="9 10">
    <name type="scientific">Candidatus Jidaibacter acanthamoebae</name>
    <dbReference type="NCBI Taxonomy" id="86105"/>
    <lineage>
        <taxon>Bacteria</taxon>
        <taxon>Pseudomonadati</taxon>
        <taxon>Pseudomonadota</taxon>
        <taxon>Alphaproteobacteria</taxon>
        <taxon>Rickettsiales</taxon>
        <taxon>Candidatus Midichloriaceae</taxon>
        <taxon>Candidatus Jidaibacter</taxon>
    </lineage>
</organism>
<dbReference type="SUPFAM" id="SSF56801">
    <property type="entry name" value="Acetyl-CoA synthetase-like"/>
    <property type="match status" value="1"/>
</dbReference>
<dbReference type="Pfam" id="PF00501">
    <property type="entry name" value="AMP-binding"/>
    <property type="match status" value="1"/>
</dbReference>
<gene>
    <name evidence="9" type="primary">aas_2</name>
    <name evidence="9" type="ORF">NF27_CG01790</name>
</gene>
<feature type="transmembrane region" description="Helical" evidence="7">
    <location>
        <begin position="689"/>
        <end position="710"/>
    </location>
</feature>
<feature type="transmembrane region" description="Helical" evidence="7">
    <location>
        <begin position="408"/>
        <end position="428"/>
    </location>
</feature>
<dbReference type="Pfam" id="PF01553">
    <property type="entry name" value="Acyltransferase"/>
    <property type="match status" value="1"/>
</dbReference>
<evidence type="ECO:0000256" key="4">
    <source>
        <dbReference type="ARBA" id="ARBA00022692"/>
    </source>
</evidence>
<keyword evidence="5 7" id="KW-1133">Transmembrane helix</keyword>
<evidence type="ECO:0000256" key="1">
    <source>
        <dbReference type="ARBA" id="ARBA00004429"/>
    </source>
</evidence>
<evidence type="ECO:0000256" key="7">
    <source>
        <dbReference type="SAM" id="Phobius"/>
    </source>
</evidence>
<dbReference type="InterPro" id="IPR011701">
    <property type="entry name" value="MFS"/>
</dbReference>
<dbReference type="Pfam" id="PF07690">
    <property type="entry name" value="MFS_1"/>
    <property type="match status" value="1"/>
</dbReference>
<feature type="transmembrane region" description="Helical" evidence="7">
    <location>
        <begin position="146"/>
        <end position="173"/>
    </location>
</feature>
<dbReference type="PROSITE" id="PS50850">
    <property type="entry name" value="MFS"/>
    <property type="match status" value="1"/>
</dbReference>
<feature type="transmembrane region" description="Helical" evidence="7">
    <location>
        <begin position="859"/>
        <end position="882"/>
    </location>
</feature>
<dbReference type="NCBIfam" id="NF005291">
    <property type="entry name" value="PRK06814.1"/>
    <property type="match status" value="1"/>
</dbReference>
<dbReference type="EC" id="6.2.1.20" evidence="9"/>
<dbReference type="SUPFAM" id="SSF103473">
    <property type="entry name" value="MFS general substrate transporter"/>
    <property type="match status" value="1"/>
</dbReference>
<dbReference type="PANTHER" id="PTHR43201:SF5">
    <property type="entry name" value="MEDIUM-CHAIN ACYL-COA LIGASE ACSF2, MITOCHONDRIAL"/>
    <property type="match status" value="1"/>
</dbReference>
<feature type="transmembrane region" description="Helical" evidence="7">
    <location>
        <begin position="267"/>
        <end position="287"/>
    </location>
</feature>
<keyword evidence="4 7" id="KW-0812">Transmembrane</keyword>
<dbReference type="Gene3D" id="1.20.1250.20">
    <property type="entry name" value="MFS general substrate transporter like domains"/>
    <property type="match status" value="1"/>
</dbReference>
<dbReference type="CDD" id="cd07989">
    <property type="entry name" value="LPLAT_AGPAT-like"/>
    <property type="match status" value="1"/>
</dbReference>
<evidence type="ECO:0000256" key="3">
    <source>
        <dbReference type="ARBA" id="ARBA00022598"/>
    </source>
</evidence>
<dbReference type="Gene3D" id="3.40.50.12780">
    <property type="entry name" value="N-terminal domain of ligase-like"/>
    <property type="match status" value="1"/>
</dbReference>
<comment type="subcellular location">
    <subcellularLocation>
        <location evidence="1">Cell inner membrane</location>
        <topology evidence="1">Multi-pass membrane protein</topology>
    </subcellularLocation>
</comment>
<dbReference type="AlphaFoldDB" id="A0A0C1QKI4"/>
<dbReference type="GO" id="GO:0005886">
    <property type="term" value="C:plasma membrane"/>
    <property type="evidence" value="ECO:0007669"/>
    <property type="project" value="UniProtKB-SubCell"/>
</dbReference>
<feature type="transmembrane region" description="Helical" evidence="7">
    <location>
        <begin position="88"/>
        <end position="108"/>
    </location>
</feature>
<name>A0A0C1QKI4_9RICK</name>
<dbReference type="PATRIC" id="fig|86105.3.peg.415"/>
<dbReference type="SMART" id="SM00563">
    <property type="entry name" value="PlsC"/>
    <property type="match status" value="1"/>
</dbReference>
<dbReference type="InterPro" id="IPR020846">
    <property type="entry name" value="MFS_dom"/>
</dbReference>
<dbReference type="GO" id="GO:0031956">
    <property type="term" value="F:medium-chain fatty acid-CoA ligase activity"/>
    <property type="evidence" value="ECO:0007669"/>
    <property type="project" value="TreeGrafter"/>
</dbReference>
<dbReference type="GO" id="GO:0022857">
    <property type="term" value="F:transmembrane transporter activity"/>
    <property type="evidence" value="ECO:0007669"/>
    <property type="project" value="InterPro"/>
</dbReference>
<evidence type="ECO:0000256" key="5">
    <source>
        <dbReference type="ARBA" id="ARBA00022989"/>
    </source>
</evidence>
<dbReference type="Gene3D" id="3.30.300.30">
    <property type="match status" value="1"/>
</dbReference>
<keyword evidence="9" id="KW-0808">Transferase</keyword>
<accession>A0A0C1QKI4</accession>